<evidence type="ECO:0000256" key="2">
    <source>
        <dbReference type="ARBA" id="ARBA00022723"/>
    </source>
</evidence>
<name>A0A0D2DF46_9EURO</name>
<keyword evidence="4" id="KW-0456">Lyase</keyword>
<dbReference type="PROSITE" id="PS51891">
    <property type="entry name" value="CENP_V_GFA"/>
    <property type="match status" value="1"/>
</dbReference>
<evidence type="ECO:0000256" key="4">
    <source>
        <dbReference type="ARBA" id="ARBA00023239"/>
    </source>
</evidence>
<accession>A0A0D2DF46</accession>
<dbReference type="InterPro" id="IPR006913">
    <property type="entry name" value="CENP-V/GFA"/>
</dbReference>
<protein>
    <recommendedName>
        <fullName evidence="6">CENP-V/GFA domain-containing protein</fullName>
    </recommendedName>
</protein>
<evidence type="ECO:0000256" key="3">
    <source>
        <dbReference type="ARBA" id="ARBA00022833"/>
    </source>
</evidence>
<evidence type="ECO:0000256" key="5">
    <source>
        <dbReference type="SAM" id="MobiDB-lite"/>
    </source>
</evidence>
<proteinExistence type="inferred from homology"/>
<dbReference type="Proteomes" id="UP000053342">
    <property type="component" value="Unassembled WGS sequence"/>
</dbReference>
<dbReference type="STRING" id="215243.A0A0D2DF46"/>
<dbReference type="PANTHER" id="PTHR33337">
    <property type="entry name" value="GFA DOMAIN-CONTAINING PROTEIN"/>
    <property type="match status" value="1"/>
</dbReference>
<gene>
    <name evidence="7" type="ORF">PV06_07218</name>
</gene>
<keyword evidence="8" id="KW-1185">Reference proteome</keyword>
<dbReference type="AlphaFoldDB" id="A0A0D2DF46"/>
<dbReference type="Pfam" id="PF04828">
    <property type="entry name" value="GFA"/>
    <property type="match status" value="1"/>
</dbReference>
<feature type="region of interest" description="Disordered" evidence="5">
    <location>
        <begin position="263"/>
        <end position="293"/>
    </location>
</feature>
<dbReference type="PANTHER" id="PTHR33337:SF40">
    <property type="entry name" value="CENP-V_GFA DOMAIN-CONTAINING PROTEIN-RELATED"/>
    <property type="match status" value="1"/>
</dbReference>
<comment type="similarity">
    <text evidence="1">Belongs to the Gfa family.</text>
</comment>
<dbReference type="SUPFAM" id="SSF51316">
    <property type="entry name" value="Mss4-like"/>
    <property type="match status" value="1"/>
</dbReference>
<feature type="domain" description="CENP-V/GFA" evidence="6">
    <location>
        <begin position="102"/>
        <end position="214"/>
    </location>
</feature>
<organism evidence="7 8">
    <name type="scientific">Exophiala oligosperma</name>
    <dbReference type="NCBI Taxonomy" id="215243"/>
    <lineage>
        <taxon>Eukaryota</taxon>
        <taxon>Fungi</taxon>
        <taxon>Dikarya</taxon>
        <taxon>Ascomycota</taxon>
        <taxon>Pezizomycotina</taxon>
        <taxon>Eurotiomycetes</taxon>
        <taxon>Chaetothyriomycetidae</taxon>
        <taxon>Chaetothyriales</taxon>
        <taxon>Herpotrichiellaceae</taxon>
        <taxon>Exophiala</taxon>
    </lineage>
</organism>
<dbReference type="Gene3D" id="3.90.1590.10">
    <property type="entry name" value="glutathione-dependent formaldehyde- activating enzyme (gfa)"/>
    <property type="match status" value="1"/>
</dbReference>
<dbReference type="VEuPathDB" id="FungiDB:PV06_07218"/>
<dbReference type="EMBL" id="KN847337">
    <property type="protein sequence ID" value="KIW41683.1"/>
    <property type="molecule type" value="Genomic_DNA"/>
</dbReference>
<feature type="region of interest" description="Disordered" evidence="5">
    <location>
        <begin position="52"/>
        <end position="85"/>
    </location>
</feature>
<keyword evidence="2" id="KW-0479">Metal-binding</keyword>
<dbReference type="OrthoDB" id="9970124at2759"/>
<keyword evidence="3" id="KW-0862">Zinc</keyword>
<dbReference type="GO" id="GO:0016846">
    <property type="term" value="F:carbon-sulfur lyase activity"/>
    <property type="evidence" value="ECO:0007669"/>
    <property type="project" value="InterPro"/>
</dbReference>
<sequence>MPMNSRCFEVHHSPARHFGTTNFLAAAAKSSYRTATRYRPFSPALQRFQVTPSSARPFSKMSDKQEPHQFQSGDTTHRKEDQWKHREPYRVHDNAEDFEVKWEGSCHCGRVTYQLSRDKPLAAKYCHCTTCQRLHGSPFQWAAIFHKSDINFTQGHHELGWYDPTNKDISHHLPCKVSCAYCRSPIMDEGRNMILLFPPLIKDINTKKGREAFKPTCHMFYKQRVAEFRGDGIVKWAGLDNQSDMLDDDENVIVEYEKGMKEKDMDEKKRKHVEMTERNGGEEVKKVKGGSKE</sequence>
<evidence type="ECO:0000259" key="6">
    <source>
        <dbReference type="PROSITE" id="PS51891"/>
    </source>
</evidence>
<dbReference type="InterPro" id="IPR011057">
    <property type="entry name" value="Mss4-like_sf"/>
</dbReference>
<feature type="compositionally biased region" description="Basic and acidic residues" evidence="5">
    <location>
        <begin position="75"/>
        <end position="85"/>
    </location>
</feature>
<reference evidence="7 8" key="1">
    <citation type="submission" date="2015-01" db="EMBL/GenBank/DDBJ databases">
        <title>The Genome Sequence of Exophiala oligosperma CBS72588.</title>
        <authorList>
            <consortium name="The Broad Institute Genomics Platform"/>
            <person name="Cuomo C."/>
            <person name="de Hoog S."/>
            <person name="Gorbushina A."/>
            <person name="Stielow B."/>
            <person name="Teixiera M."/>
            <person name="Abouelleil A."/>
            <person name="Chapman S.B."/>
            <person name="Priest M."/>
            <person name="Young S.K."/>
            <person name="Wortman J."/>
            <person name="Nusbaum C."/>
            <person name="Birren B."/>
        </authorList>
    </citation>
    <scope>NUCLEOTIDE SEQUENCE [LARGE SCALE GENOMIC DNA]</scope>
    <source>
        <strain evidence="7 8">CBS 72588</strain>
    </source>
</reference>
<evidence type="ECO:0000256" key="1">
    <source>
        <dbReference type="ARBA" id="ARBA00005495"/>
    </source>
</evidence>
<evidence type="ECO:0000313" key="8">
    <source>
        <dbReference type="Proteomes" id="UP000053342"/>
    </source>
</evidence>
<dbReference type="RefSeq" id="XP_016261899.1">
    <property type="nucleotide sequence ID" value="XM_016408419.1"/>
</dbReference>
<dbReference type="GeneID" id="27359292"/>
<dbReference type="GO" id="GO:0046872">
    <property type="term" value="F:metal ion binding"/>
    <property type="evidence" value="ECO:0007669"/>
    <property type="project" value="UniProtKB-KW"/>
</dbReference>
<evidence type="ECO:0000313" key="7">
    <source>
        <dbReference type="EMBL" id="KIW41683.1"/>
    </source>
</evidence>